<dbReference type="Pfam" id="PF00561">
    <property type="entry name" value="Abhydrolase_1"/>
    <property type="match status" value="1"/>
</dbReference>
<dbReference type="SUPFAM" id="SSF53474">
    <property type="entry name" value="alpha/beta-Hydrolases"/>
    <property type="match status" value="1"/>
</dbReference>
<feature type="region of interest" description="Disordered" evidence="4">
    <location>
        <begin position="486"/>
        <end position="514"/>
    </location>
</feature>
<protein>
    <submittedName>
        <fullName evidence="7">Alpha/beta hydrolase</fullName>
    </submittedName>
</protein>
<feature type="domain" description="AB hydrolase-1" evidence="6">
    <location>
        <begin position="84"/>
        <end position="458"/>
    </location>
</feature>
<name>A0ABQ4EC53_9ACTN</name>
<dbReference type="RefSeq" id="WP_203870660.1">
    <property type="nucleotide sequence ID" value="NZ_BONW01000042.1"/>
</dbReference>
<reference evidence="7 8" key="1">
    <citation type="submission" date="2021-01" db="EMBL/GenBank/DDBJ databases">
        <title>Whole genome shotgun sequence of Plantactinospora endophytica NBRC 110450.</title>
        <authorList>
            <person name="Komaki H."/>
            <person name="Tamura T."/>
        </authorList>
    </citation>
    <scope>NUCLEOTIDE SEQUENCE [LARGE SCALE GENOMIC DNA]</scope>
    <source>
        <strain evidence="7 8">NBRC 110450</strain>
    </source>
</reference>
<gene>
    <name evidence="7" type="ORF">Pen02_72530</name>
</gene>
<comment type="caution">
    <text evidence="7">The sequence shown here is derived from an EMBL/GenBank/DDBJ whole genome shotgun (WGS) entry which is preliminary data.</text>
</comment>
<evidence type="ECO:0000313" key="8">
    <source>
        <dbReference type="Proteomes" id="UP000646749"/>
    </source>
</evidence>
<dbReference type="InterPro" id="IPR029058">
    <property type="entry name" value="AB_hydrolase_fold"/>
</dbReference>
<evidence type="ECO:0000256" key="5">
    <source>
        <dbReference type="SAM" id="SignalP"/>
    </source>
</evidence>
<evidence type="ECO:0000256" key="1">
    <source>
        <dbReference type="ARBA" id="ARBA00010088"/>
    </source>
</evidence>
<keyword evidence="2 5" id="KW-0732">Signal</keyword>
<keyword evidence="8" id="KW-1185">Reference proteome</keyword>
<feature type="signal peptide" evidence="5">
    <location>
        <begin position="1"/>
        <end position="25"/>
    </location>
</feature>
<evidence type="ECO:0000313" key="7">
    <source>
        <dbReference type="EMBL" id="GIG92317.1"/>
    </source>
</evidence>
<comment type="similarity">
    <text evidence="1">Belongs to the peptidase S33 family.</text>
</comment>
<dbReference type="Proteomes" id="UP000646749">
    <property type="component" value="Unassembled WGS sequence"/>
</dbReference>
<evidence type="ECO:0000256" key="2">
    <source>
        <dbReference type="ARBA" id="ARBA00022729"/>
    </source>
</evidence>
<evidence type="ECO:0000256" key="3">
    <source>
        <dbReference type="ARBA" id="ARBA00022801"/>
    </source>
</evidence>
<proteinExistence type="inferred from homology"/>
<dbReference type="GO" id="GO:0016787">
    <property type="term" value="F:hydrolase activity"/>
    <property type="evidence" value="ECO:0007669"/>
    <property type="project" value="UniProtKB-KW"/>
</dbReference>
<evidence type="ECO:0000256" key="4">
    <source>
        <dbReference type="SAM" id="MobiDB-lite"/>
    </source>
</evidence>
<dbReference type="PANTHER" id="PTHR43248">
    <property type="entry name" value="2-SUCCINYL-6-HYDROXY-2,4-CYCLOHEXADIENE-1-CARBOXYLATE SYNTHASE"/>
    <property type="match status" value="1"/>
</dbReference>
<dbReference type="PANTHER" id="PTHR43248:SF29">
    <property type="entry name" value="TRIPEPTIDYL AMINOPEPTIDASE"/>
    <property type="match status" value="1"/>
</dbReference>
<accession>A0ABQ4EC53</accession>
<evidence type="ECO:0000259" key="6">
    <source>
        <dbReference type="Pfam" id="PF00561"/>
    </source>
</evidence>
<dbReference type="EMBL" id="BONW01000042">
    <property type="protein sequence ID" value="GIG92317.1"/>
    <property type="molecule type" value="Genomic_DNA"/>
</dbReference>
<keyword evidence="3 7" id="KW-0378">Hydrolase</keyword>
<feature type="chain" id="PRO_5046738285" evidence="5">
    <location>
        <begin position="26"/>
        <end position="514"/>
    </location>
</feature>
<sequence length="514" mass="55454">MKRVLTPTVAVAVLVALLPTTAAQAQPGESGSGLRWGVCADSPDSRLECADLPVPRDYRAPQGTTITVAVSRLKAADPGKRRGIMLLNPGGPGGSGLDLPLYLAETLPREVLDRYDLIGFDPRGVGRSTPISCGIPETTPLDLPLPYPAADGTIDRNIAYARATAQGCAATAGDLLPHITTANTARDMDRIRAALGEPKTSYLGYSYGSYLGAVYASLFPQRTDRIVLDSAVDPALVWYGVWRSWGEAVALRLPDFTRWAAARDDVYHLGVTPGEVERTYYRIAERLDRSPVELPDFTVNGNFFREQTRSALYDDRNFGDLAEFWQAFADPANPPTSATVTPTNLAEPAVDNSLAVLYGIVCGDVTWPRDTGLYAHNAAASRRAFPATAGMPGNLWPCTFWAHRPVEPPVAVTDRGPRNVLILQNLRDPATSWRNGYGLRRALGDRAAFVSVDAGGHGIYGIRSGPCTDAITTEFLVSGRLPARDRFCQGPSPEDVPAAGTRSAAPRWRPGPWL</sequence>
<dbReference type="Gene3D" id="3.40.50.1820">
    <property type="entry name" value="alpha/beta hydrolase"/>
    <property type="match status" value="1"/>
</dbReference>
<dbReference type="InterPro" id="IPR051601">
    <property type="entry name" value="Serine_prot/Carboxylest_S33"/>
</dbReference>
<organism evidence="7 8">
    <name type="scientific">Plantactinospora endophytica</name>
    <dbReference type="NCBI Taxonomy" id="673535"/>
    <lineage>
        <taxon>Bacteria</taxon>
        <taxon>Bacillati</taxon>
        <taxon>Actinomycetota</taxon>
        <taxon>Actinomycetes</taxon>
        <taxon>Micromonosporales</taxon>
        <taxon>Micromonosporaceae</taxon>
        <taxon>Plantactinospora</taxon>
    </lineage>
</organism>
<dbReference type="InterPro" id="IPR000073">
    <property type="entry name" value="AB_hydrolase_1"/>
</dbReference>